<keyword evidence="1" id="KW-0472">Membrane</keyword>
<keyword evidence="1" id="KW-1133">Transmembrane helix</keyword>
<reference evidence="2 3" key="1">
    <citation type="submission" date="2018-10" db="EMBL/GenBank/DDBJ databases">
        <title>Genome sequencing of Mucilaginibacter sp. HYN0043.</title>
        <authorList>
            <person name="Kim M."/>
            <person name="Yi H."/>
        </authorList>
    </citation>
    <scope>NUCLEOTIDE SEQUENCE [LARGE SCALE GENOMIC DNA]</scope>
    <source>
        <strain evidence="2 3">HYN0043</strain>
    </source>
</reference>
<evidence type="ECO:0000313" key="3">
    <source>
        <dbReference type="Proteomes" id="UP000270046"/>
    </source>
</evidence>
<keyword evidence="1" id="KW-0812">Transmembrane</keyword>
<evidence type="ECO:0000313" key="2">
    <source>
        <dbReference type="EMBL" id="AYL95317.1"/>
    </source>
</evidence>
<dbReference type="AlphaFoldDB" id="A0A494VJR6"/>
<dbReference type="OrthoDB" id="769052at2"/>
<dbReference type="KEGG" id="muh:HYN43_008405"/>
<dbReference type="RefSeq" id="WP_119409019.1">
    <property type="nucleotide sequence ID" value="NZ_CP032869.1"/>
</dbReference>
<protein>
    <submittedName>
        <fullName evidence="2">Uncharacterized protein</fullName>
    </submittedName>
</protein>
<dbReference type="Proteomes" id="UP000270046">
    <property type="component" value="Chromosome"/>
</dbReference>
<feature type="transmembrane region" description="Helical" evidence="1">
    <location>
        <begin position="6"/>
        <end position="27"/>
    </location>
</feature>
<dbReference type="EMBL" id="CP032869">
    <property type="protein sequence ID" value="AYL95317.1"/>
    <property type="molecule type" value="Genomic_DNA"/>
</dbReference>
<sequence length="94" mass="10868">MNWIKFTVWLLGIYTCYYAILILWDLFRSKYTGHSDDKQELTFVLDDEPVHMVRDEPDALTTESPVISSGGVSLKDLFNLARDESVEYIKAVSF</sequence>
<evidence type="ECO:0000256" key="1">
    <source>
        <dbReference type="SAM" id="Phobius"/>
    </source>
</evidence>
<proteinExistence type="predicted"/>
<keyword evidence="3" id="KW-1185">Reference proteome</keyword>
<accession>A0A494VJR6</accession>
<name>A0A494VJR6_9SPHI</name>
<gene>
    <name evidence="2" type="ORF">HYN43_008405</name>
</gene>
<organism evidence="2 3">
    <name type="scientific">Mucilaginibacter celer</name>
    <dbReference type="NCBI Taxonomy" id="2305508"/>
    <lineage>
        <taxon>Bacteria</taxon>
        <taxon>Pseudomonadati</taxon>
        <taxon>Bacteroidota</taxon>
        <taxon>Sphingobacteriia</taxon>
        <taxon>Sphingobacteriales</taxon>
        <taxon>Sphingobacteriaceae</taxon>
        <taxon>Mucilaginibacter</taxon>
    </lineage>
</organism>